<reference evidence="2 3" key="1">
    <citation type="journal article" date="2012" name="Genome Biol.">
        <title>The genome of the polar eukaryotic microalga coccomyxa subellipsoidea reveals traits of cold adaptation.</title>
        <authorList>
            <person name="Blanc G."/>
            <person name="Agarkova I."/>
            <person name="Grimwood J."/>
            <person name="Kuo A."/>
            <person name="Brueggeman A."/>
            <person name="Dunigan D."/>
            <person name="Gurnon J."/>
            <person name="Ladunga I."/>
            <person name="Lindquist E."/>
            <person name="Lucas S."/>
            <person name="Pangilinan J."/>
            <person name="Proschold T."/>
            <person name="Salamov A."/>
            <person name="Schmutz J."/>
            <person name="Weeks D."/>
            <person name="Yamada T."/>
            <person name="Claverie J.M."/>
            <person name="Grigoriev I."/>
            <person name="Van Etten J."/>
            <person name="Lomsadze A."/>
            <person name="Borodovsky M."/>
        </authorList>
    </citation>
    <scope>NUCLEOTIDE SEQUENCE [LARGE SCALE GENOMIC DNA]</scope>
    <source>
        <strain evidence="2 3">C-169</strain>
    </source>
</reference>
<dbReference type="Proteomes" id="UP000007264">
    <property type="component" value="Unassembled WGS sequence"/>
</dbReference>
<evidence type="ECO:0000313" key="2">
    <source>
        <dbReference type="EMBL" id="EIE27160.1"/>
    </source>
</evidence>
<dbReference type="GeneID" id="17045175"/>
<organism evidence="2 3">
    <name type="scientific">Coccomyxa subellipsoidea (strain C-169)</name>
    <name type="common">Green microalga</name>
    <dbReference type="NCBI Taxonomy" id="574566"/>
    <lineage>
        <taxon>Eukaryota</taxon>
        <taxon>Viridiplantae</taxon>
        <taxon>Chlorophyta</taxon>
        <taxon>core chlorophytes</taxon>
        <taxon>Trebouxiophyceae</taxon>
        <taxon>Trebouxiophyceae incertae sedis</taxon>
        <taxon>Coccomyxaceae</taxon>
        <taxon>Coccomyxa</taxon>
        <taxon>Coccomyxa subellipsoidea</taxon>
    </lineage>
</organism>
<gene>
    <name evidence="2" type="ORF">COCSUDRAFT_64096</name>
</gene>
<comment type="caution">
    <text evidence="2">The sequence shown here is derived from an EMBL/GenBank/DDBJ whole genome shotgun (WGS) entry which is preliminary data.</text>
</comment>
<accession>I0Z941</accession>
<evidence type="ECO:0008006" key="4">
    <source>
        <dbReference type="Google" id="ProtNLM"/>
    </source>
</evidence>
<protein>
    <recommendedName>
        <fullName evidence="4">SMP domain-containing protein</fullName>
    </recommendedName>
</protein>
<evidence type="ECO:0000313" key="3">
    <source>
        <dbReference type="Proteomes" id="UP000007264"/>
    </source>
</evidence>
<feature type="compositionally biased region" description="Low complexity" evidence="1">
    <location>
        <begin position="77"/>
        <end position="92"/>
    </location>
</feature>
<feature type="region of interest" description="Disordered" evidence="1">
    <location>
        <begin position="68"/>
        <end position="106"/>
    </location>
</feature>
<sequence length="122" mass="12805">MVRDNIQAAATEDKQDRAAEMVVDAAHEKAAQHAARNDGSPEEIAEQLVSEVDGGDIKSIELERKHAEIKPGQPGSGVQRGSAAAAAQSAVDRAADPTRTSKPVIAQKAEAALADEVRNARD</sequence>
<keyword evidence="3" id="KW-1185">Reference proteome</keyword>
<proteinExistence type="predicted"/>
<dbReference type="EMBL" id="AGSI01000001">
    <property type="protein sequence ID" value="EIE27160.1"/>
    <property type="molecule type" value="Genomic_DNA"/>
</dbReference>
<evidence type="ECO:0000256" key="1">
    <source>
        <dbReference type="SAM" id="MobiDB-lite"/>
    </source>
</evidence>
<name>I0Z941_COCSC</name>
<dbReference type="KEGG" id="csl:COCSUDRAFT_64096"/>
<dbReference type="AlphaFoldDB" id="I0Z941"/>
<dbReference type="RefSeq" id="XP_005651704.1">
    <property type="nucleotide sequence ID" value="XM_005651647.1"/>
</dbReference>
<dbReference type="OrthoDB" id="10437912at2759"/>